<gene>
    <name evidence="2" type="ORF">MU0050_004044</name>
</gene>
<dbReference type="InterPro" id="IPR051683">
    <property type="entry name" value="Enoyl-CoA_Hydratase/Isomerase"/>
</dbReference>
<reference evidence="2 3" key="1">
    <citation type="submission" date="2023-08" db="EMBL/GenBank/DDBJ databases">
        <authorList>
            <person name="Folkvardsen B D."/>
            <person name="Norman A."/>
        </authorList>
    </citation>
    <scope>NUCLEOTIDE SEQUENCE [LARGE SCALE GENOMIC DNA]</scope>
    <source>
        <strain evidence="2 3">Mu0050</strain>
    </source>
</reference>
<evidence type="ECO:0000256" key="1">
    <source>
        <dbReference type="ARBA" id="ARBA00005254"/>
    </source>
</evidence>
<dbReference type="InterPro" id="IPR001753">
    <property type="entry name" value="Enoyl-CoA_hydra/iso"/>
</dbReference>
<sequence>MSLSEARAQSEQYQTVLFHVGDDHVATITLNRPDVLNSFNQQMLDEFSAIWRICRGDDNIRAIVLRAAGDRAFSTGVDRKEGRFRHPNPWSEDDPGFFLGAKQNRVWKPLIIAIHGMFAGGAFYWLNESDVAICSTDATFFDPHTTYGMTSALEPASLIRRIPFGEAMRIALFGLDERVSAARALSVGLVTEVVERADLWGRAHELAVRLAQKEPLAVQGTVKATWDSMSMSPAAAREVPLVYPQITNRQTQSAFTPGAARDWELR</sequence>
<dbReference type="SUPFAM" id="SSF52096">
    <property type="entry name" value="ClpP/crotonase"/>
    <property type="match status" value="1"/>
</dbReference>
<keyword evidence="3" id="KW-1185">Reference proteome</keyword>
<dbReference type="Proteomes" id="UP001190466">
    <property type="component" value="Chromosome"/>
</dbReference>
<evidence type="ECO:0000313" key="2">
    <source>
        <dbReference type="EMBL" id="CAJ1586023.1"/>
    </source>
</evidence>
<evidence type="ECO:0000313" key="3">
    <source>
        <dbReference type="Proteomes" id="UP001190466"/>
    </source>
</evidence>
<name>A0ABM9MIH1_9MYCO</name>
<protein>
    <submittedName>
        <fullName evidence="2">Enoyl-CoA hydratase/isomerase family protein</fullName>
    </submittedName>
</protein>
<organism evidence="2 3">
    <name type="scientific">[Mycobacterium] wendilense</name>
    <dbReference type="NCBI Taxonomy" id="3064284"/>
    <lineage>
        <taxon>Bacteria</taxon>
        <taxon>Bacillati</taxon>
        <taxon>Actinomycetota</taxon>
        <taxon>Actinomycetes</taxon>
        <taxon>Mycobacteriales</taxon>
        <taxon>Mycobacteriaceae</taxon>
        <taxon>Mycolicibacter</taxon>
    </lineage>
</organism>
<dbReference type="CDD" id="cd06558">
    <property type="entry name" value="crotonase-like"/>
    <property type="match status" value="1"/>
</dbReference>
<dbReference type="Pfam" id="PF00378">
    <property type="entry name" value="ECH_1"/>
    <property type="match status" value="1"/>
</dbReference>
<dbReference type="RefSeq" id="WP_316512084.1">
    <property type="nucleotide sequence ID" value="NZ_OY726395.1"/>
</dbReference>
<dbReference type="EMBL" id="OY726395">
    <property type="protein sequence ID" value="CAJ1586023.1"/>
    <property type="molecule type" value="Genomic_DNA"/>
</dbReference>
<dbReference type="PANTHER" id="PTHR42964:SF1">
    <property type="entry name" value="POLYKETIDE BIOSYNTHESIS ENOYL-COA HYDRATASE PKSH-RELATED"/>
    <property type="match status" value="1"/>
</dbReference>
<dbReference type="Gene3D" id="3.90.226.10">
    <property type="entry name" value="2-enoyl-CoA Hydratase, Chain A, domain 1"/>
    <property type="match status" value="1"/>
</dbReference>
<comment type="similarity">
    <text evidence="1">Belongs to the enoyl-CoA hydratase/isomerase family.</text>
</comment>
<dbReference type="InterPro" id="IPR029045">
    <property type="entry name" value="ClpP/crotonase-like_dom_sf"/>
</dbReference>
<dbReference type="PANTHER" id="PTHR42964">
    <property type="entry name" value="ENOYL-COA HYDRATASE"/>
    <property type="match status" value="1"/>
</dbReference>
<accession>A0ABM9MIH1</accession>
<proteinExistence type="inferred from homology"/>